<dbReference type="GeneID" id="18504158"/>
<evidence type="ECO:0000313" key="2">
    <source>
        <dbReference type="Proteomes" id="UP000017656"/>
    </source>
</evidence>
<name>U5PZM2_9CAUD</name>
<dbReference type="KEGG" id="vg:18504158"/>
<dbReference type="EMBL" id="KF669658">
    <property type="protein sequence ID" value="AGY48087.1"/>
    <property type="molecule type" value="Genomic_DNA"/>
</dbReference>
<accession>U5PZM2</accession>
<reference evidence="1 2" key="1">
    <citation type="journal article" date="2013" name="Genome Announc.">
        <title>Complete Genome of Acinetobacter baumannii N4-Like Podophage Presley.</title>
        <authorList>
            <person name="Farmer N.G."/>
            <person name="Wood T.L."/>
            <person name="Chamakura K.R."/>
            <person name="Kuty Everett G.F."/>
        </authorList>
    </citation>
    <scope>NUCLEOTIDE SEQUENCE [LARGE SCALE GENOMIC DNA]</scope>
</reference>
<gene>
    <name evidence="1" type="ORF">Presley_20</name>
</gene>
<keyword evidence="2" id="KW-1185">Reference proteome</keyword>
<proteinExistence type="predicted"/>
<dbReference type="Proteomes" id="UP000017656">
    <property type="component" value="Segment"/>
</dbReference>
<dbReference type="RefSeq" id="YP_009007588.1">
    <property type="nucleotide sequence ID" value="NC_023581.1"/>
</dbReference>
<sequence>MARLDVYMSTALYDHLKFNISLNKSRNAKHMYDLRLVRFYTDMDNGQIVHSFDFLKAINYADRLPNMPEIFPHEELDFIARYNLCRDYIAAYKSVKGFL</sequence>
<evidence type="ECO:0000313" key="1">
    <source>
        <dbReference type="EMBL" id="AGY48087.1"/>
    </source>
</evidence>
<organism evidence="1 2">
    <name type="scientific">Acinetobacter phage Presley</name>
    <dbReference type="NCBI Taxonomy" id="1406780"/>
    <lineage>
        <taxon>Viruses</taxon>
        <taxon>Duplodnaviria</taxon>
        <taxon>Heunggongvirae</taxon>
        <taxon>Uroviricota</taxon>
        <taxon>Caudoviricetes</taxon>
        <taxon>Schitoviridae</taxon>
        <taxon>Presleyvirus</taxon>
        <taxon>Presleyvirus presley</taxon>
    </lineage>
</organism>
<protein>
    <submittedName>
        <fullName evidence="1">Uncharacterized protein</fullName>
    </submittedName>
</protein>